<dbReference type="Proteomes" id="UP000619457">
    <property type="component" value="Unassembled WGS sequence"/>
</dbReference>
<reference evidence="1" key="1">
    <citation type="journal article" date="2014" name="Int. J. Syst. Evol. Microbiol.">
        <title>Complete genome sequence of Corynebacterium casei LMG S-19264T (=DSM 44701T), isolated from a smear-ripened cheese.</title>
        <authorList>
            <consortium name="US DOE Joint Genome Institute (JGI-PGF)"/>
            <person name="Walter F."/>
            <person name="Albersmeier A."/>
            <person name="Kalinowski J."/>
            <person name="Ruckert C."/>
        </authorList>
    </citation>
    <scope>NUCLEOTIDE SEQUENCE</scope>
    <source>
        <strain evidence="1">KCTC 12368</strain>
    </source>
</reference>
<dbReference type="AlphaFoldDB" id="A0A918PZZ1"/>
<organism evidence="1 2">
    <name type="scientific">Echinicola pacifica</name>
    <dbReference type="NCBI Taxonomy" id="346377"/>
    <lineage>
        <taxon>Bacteria</taxon>
        <taxon>Pseudomonadati</taxon>
        <taxon>Bacteroidota</taxon>
        <taxon>Cytophagia</taxon>
        <taxon>Cytophagales</taxon>
        <taxon>Cyclobacteriaceae</taxon>
        <taxon>Echinicola</taxon>
    </lineage>
</organism>
<evidence type="ECO:0000313" key="1">
    <source>
        <dbReference type="EMBL" id="GGZ26269.1"/>
    </source>
</evidence>
<accession>A0A918PZZ1</accession>
<protein>
    <submittedName>
        <fullName evidence="1">Uncharacterized protein</fullName>
    </submittedName>
</protein>
<dbReference type="EMBL" id="BMWX01000003">
    <property type="protein sequence ID" value="GGZ26269.1"/>
    <property type="molecule type" value="Genomic_DNA"/>
</dbReference>
<evidence type="ECO:0000313" key="2">
    <source>
        <dbReference type="Proteomes" id="UP000619457"/>
    </source>
</evidence>
<reference evidence="1" key="2">
    <citation type="submission" date="2020-09" db="EMBL/GenBank/DDBJ databases">
        <authorList>
            <person name="Sun Q."/>
            <person name="Kim S."/>
        </authorList>
    </citation>
    <scope>NUCLEOTIDE SEQUENCE</scope>
    <source>
        <strain evidence="1">KCTC 12368</strain>
    </source>
</reference>
<comment type="caution">
    <text evidence="1">The sequence shown here is derived from an EMBL/GenBank/DDBJ whole genome shotgun (WGS) entry which is preliminary data.</text>
</comment>
<gene>
    <name evidence="1" type="ORF">GCM10007049_18680</name>
</gene>
<proteinExistence type="predicted"/>
<keyword evidence="2" id="KW-1185">Reference proteome</keyword>
<name>A0A918PZZ1_9BACT</name>
<sequence length="82" mass="9235">MNPTSSPPASLPIREKKLQGWYFEWRNHKLSYLSDKPPKLFTGIDPKDTCVALSEESAPAKLENRVGALLSLIIGMCFHYSI</sequence>